<feature type="compositionally biased region" description="Polar residues" evidence="1">
    <location>
        <begin position="1"/>
        <end position="11"/>
    </location>
</feature>
<name>C0P375_MAIZE</name>
<accession>C0P375</accession>
<proteinExistence type="evidence at transcript level"/>
<protein>
    <submittedName>
        <fullName evidence="2">Uncharacterized protein</fullName>
    </submittedName>
</protein>
<organism evidence="2">
    <name type="scientific">Zea mays</name>
    <name type="common">Maize</name>
    <dbReference type="NCBI Taxonomy" id="4577"/>
    <lineage>
        <taxon>Eukaryota</taxon>
        <taxon>Viridiplantae</taxon>
        <taxon>Streptophyta</taxon>
        <taxon>Embryophyta</taxon>
        <taxon>Tracheophyta</taxon>
        <taxon>Spermatophyta</taxon>
        <taxon>Magnoliopsida</taxon>
        <taxon>Liliopsida</taxon>
        <taxon>Poales</taxon>
        <taxon>Poaceae</taxon>
        <taxon>PACMAD clade</taxon>
        <taxon>Panicoideae</taxon>
        <taxon>Andropogonodae</taxon>
        <taxon>Andropogoneae</taxon>
        <taxon>Tripsacinae</taxon>
        <taxon>Zea</taxon>
    </lineage>
</organism>
<evidence type="ECO:0000313" key="2">
    <source>
        <dbReference type="EMBL" id="ACN27441.1"/>
    </source>
</evidence>
<reference evidence="2" key="1">
    <citation type="journal article" date="2009" name="PLoS Genet.">
        <title>Sequencing, mapping, and analysis of 27,455 maize full-length cDNAs.</title>
        <authorList>
            <person name="Soderlund C."/>
            <person name="Descour A."/>
            <person name="Kudrna D."/>
            <person name="Bomhoff M."/>
            <person name="Boyd L."/>
            <person name="Currie J."/>
            <person name="Angelova A."/>
            <person name="Collura K."/>
            <person name="Wissotski M."/>
            <person name="Ashley E."/>
            <person name="Morrow D."/>
            <person name="Fernandes J."/>
            <person name="Walbot V."/>
            <person name="Yu Y."/>
        </authorList>
    </citation>
    <scope>NUCLEOTIDE SEQUENCE</scope>
    <source>
        <strain evidence="2">B73</strain>
    </source>
</reference>
<dbReference type="AlphaFoldDB" id="C0P375"/>
<dbReference type="EMBL" id="BT062744">
    <property type="protein sequence ID" value="ACN27441.1"/>
    <property type="molecule type" value="mRNA"/>
</dbReference>
<evidence type="ECO:0000256" key="1">
    <source>
        <dbReference type="SAM" id="MobiDB-lite"/>
    </source>
</evidence>
<sequence>MRASSCSTASPAGSYHTHHGHAHDQMEWSMEVMVQGSRRRSTRHAVSPATSQADVLWTADWTCMHVRSEIIQPSSIGEKLLSRIFFVLCTLAHML</sequence>
<feature type="region of interest" description="Disordered" evidence="1">
    <location>
        <begin position="1"/>
        <end position="23"/>
    </location>
</feature>